<dbReference type="Gene3D" id="3.40.50.300">
    <property type="entry name" value="P-loop containing nucleotide triphosphate hydrolases"/>
    <property type="match status" value="1"/>
</dbReference>
<protein>
    <submittedName>
        <fullName evidence="2">Protein containing IstB-like ATP-binding protein domain protein</fullName>
    </submittedName>
</protein>
<accession>J9FEF3</accession>
<sequence>MNKSFFEQIQEASEYLNLDLNAQEMAQLAVDHEYSEENIRIIAEMFTYLQQKKKENIVSTLLRLSRLPLKEPKTFESFDFGQLHGKQIDALRNLPSLSALYAHKNLAFIGPQGVGKTH</sequence>
<dbReference type="GO" id="GO:0005524">
    <property type="term" value="F:ATP binding"/>
    <property type="evidence" value="ECO:0007669"/>
    <property type="project" value="UniProtKB-KW"/>
</dbReference>
<organism evidence="2">
    <name type="scientific">gut metagenome</name>
    <dbReference type="NCBI Taxonomy" id="749906"/>
    <lineage>
        <taxon>unclassified sequences</taxon>
        <taxon>metagenomes</taxon>
        <taxon>organismal metagenomes</taxon>
    </lineage>
</organism>
<reference evidence="2" key="1">
    <citation type="journal article" date="2012" name="PLoS ONE">
        <title>Gene sets for utilization of primary and secondary nutrition supplies in the distal gut of endangered iberian lynx.</title>
        <authorList>
            <person name="Alcaide M."/>
            <person name="Messina E."/>
            <person name="Richter M."/>
            <person name="Bargiela R."/>
            <person name="Peplies J."/>
            <person name="Huws S.A."/>
            <person name="Newbold C.J."/>
            <person name="Golyshin P.N."/>
            <person name="Simon M.A."/>
            <person name="Lopez G."/>
            <person name="Yakimov M.M."/>
            <person name="Ferrer M."/>
        </authorList>
    </citation>
    <scope>NUCLEOTIDE SEQUENCE</scope>
</reference>
<proteinExistence type="predicted"/>
<dbReference type="AlphaFoldDB" id="J9FEF3"/>
<evidence type="ECO:0000313" key="2">
    <source>
        <dbReference type="EMBL" id="EJW93296.1"/>
    </source>
</evidence>
<feature type="non-terminal residue" evidence="2">
    <location>
        <position position="118"/>
    </location>
</feature>
<keyword evidence="2" id="KW-0067">ATP-binding</keyword>
<name>J9FEF3_9ZZZZ</name>
<comment type="caution">
    <text evidence="2">The sequence shown here is derived from an EMBL/GenBank/DDBJ whole genome shotgun (WGS) entry which is preliminary data.</text>
</comment>
<dbReference type="InterPro" id="IPR002611">
    <property type="entry name" value="IstB_ATP-bd"/>
</dbReference>
<dbReference type="EMBL" id="AMCI01007053">
    <property type="protein sequence ID" value="EJW93296.1"/>
    <property type="molecule type" value="Genomic_DNA"/>
</dbReference>
<keyword evidence="2" id="KW-0547">Nucleotide-binding</keyword>
<dbReference type="Pfam" id="PF01695">
    <property type="entry name" value="IstB_IS21"/>
    <property type="match status" value="1"/>
</dbReference>
<dbReference type="InterPro" id="IPR027417">
    <property type="entry name" value="P-loop_NTPase"/>
</dbReference>
<evidence type="ECO:0000259" key="1">
    <source>
        <dbReference type="Pfam" id="PF01695"/>
    </source>
</evidence>
<feature type="domain" description="IstB-like ATP-binding" evidence="1">
    <location>
        <begin position="22"/>
        <end position="118"/>
    </location>
</feature>
<gene>
    <name evidence="2" type="ORF">EVA_18597</name>
</gene>